<evidence type="ECO:0000313" key="9">
    <source>
        <dbReference type="Proteomes" id="UP001477672"/>
    </source>
</evidence>
<feature type="transmembrane region" description="Helical" evidence="6">
    <location>
        <begin position="459"/>
        <end position="476"/>
    </location>
</feature>
<evidence type="ECO:0000256" key="1">
    <source>
        <dbReference type="ARBA" id="ARBA00004651"/>
    </source>
</evidence>
<feature type="domain" description="Na+/H+ antiporter NhaC-like C-terminal" evidence="7">
    <location>
        <begin position="186"/>
        <end position="478"/>
    </location>
</feature>
<keyword evidence="9" id="KW-1185">Reference proteome</keyword>
<gene>
    <name evidence="8" type="ORF">WMO24_04290</name>
</gene>
<sequence>MDVVYAGWLSLLPPVLAIVLALITKEVISSLLVGILSGTIIYTAMAGLHPLIGPVDTLFDTALNSIDLYILLFCFLLGALVHLVTLTGGSNAYGEWASKRLRTKRSALLATSALGCLIFIDDYFNCLTVGTVMKPVTDRYNISRAKLSYIIDSTAAPVCIIAPISSWAAAVSSYIRGTGSFDSDFMAFCATIPFNLYALLTLAMVVILSVKDMEFGPMEKAEQHARQTGDIGAVQTEVTDLPKGQKQGRVADMVVPIAALIVFSILSMLYIGGFWGEDPAFRYQFTAALGNSVAAEALCWGSLGALFVAFVQYVPRRLMSFKEFMKGVSTGMSNMVSAATILVLAWTISGVCGLLETDVYVKDVMVASSIPGGLLPAIVFVVAAFLSFATGTSWGTFGILIPIIIPVASAISPHLLIVSLAATLGGSVMGDHCSPISDTTILSSTGAGCEHVQHVSTQLPYALLVGGCCIVGYLVAGFTDGNVWLTLLAGVAALLVLMTLLHRRSVKKEAAQKS</sequence>
<feature type="transmembrane region" description="Helical" evidence="6">
    <location>
        <begin position="107"/>
        <end position="124"/>
    </location>
</feature>
<feature type="transmembrane region" description="Helical" evidence="6">
    <location>
        <begin position="253"/>
        <end position="273"/>
    </location>
</feature>
<name>A0ABV1GCS4_9FIRM</name>
<keyword evidence="4 6" id="KW-1133">Transmembrane helix</keyword>
<comment type="subcellular location">
    <subcellularLocation>
        <location evidence="1">Cell membrane</location>
        <topology evidence="1">Multi-pass membrane protein</topology>
    </subcellularLocation>
</comment>
<evidence type="ECO:0000256" key="4">
    <source>
        <dbReference type="ARBA" id="ARBA00022989"/>
    </source>
</evidence>
<reference evidence="8 9" key="1">
    <citation type="submission" date="2024-03" db="EMBL/GenBank/DDBJ databases">
        <title>Human intestinal bacterial collection.</title>
        <authorList>
            <person name="Pauvert C."/>
            <person name="Hitch T.C.A."/>
            <person name="Clavel T."/>
        </authorList>
    </citation>
    <scope>NUCLEOTIDE SEQUENCE [LARGE SCALE GENOMIC DNA]</scope>
    <source>
        <strain evidence="8 9">CLA-JM-H11</strain>
    </source>
</reference>
<feature type="transmembrane region" description="Helical" evidence="6">
    <location>
        <begin position="293"/>
        <end position="314"/>
    </location>
</feature>
<keyword evidence="5 6" id="KW-0472">Membrane</keyword>
<dbReference type="EMBL" id="JBBMFA010000062">
    <property type="protein sequence ID" value="MEQ2519651.1"/>
    <property type="molecule type" value="Genomic_DNA"/>
</dbReference>
<keyword evidence="3 6" id="KW-0812">Transmembrane</keyword>
<protein>
    <submittedName>
        <fullName evidence="8">Na+/H+ antiporter NhaC family protein</fullName>
    </submittedName>
</protein>
<proteinExistence type="predicted"/>
<feature type="transmembrane region" description="Helical" evidence="6">
    <location>
        <begin position="377"/>
        <end position="405"/>
    </location>
</feature>
<feature type="transmembrane region" description="Helical" evidence="6">
    <location>
        <begin position="335"/>
        <end position="357"/>
    </location>
</feature>
<dbReference type="Proteomes" id="UP001477672">
    <property type="component" value="Unassembled WGS sequence"/>
</dbReference>
<organism evidence="8 9">
    <name type="scientific">Ruthenibacterium intestinale</name>
    <dbReference type="NCBI Taxonomy" id="3133163"/>
    <lineage>
        <taxon>Bacteria</taxon>
        <taxon>Bacillati</taxon>
        <taxon>Bacillota</taxon>
        <taxon>Clostridia</taxon>
        <taxon>Eubacteriales</taxon>
        <taxon>Oscillospiraceae</taxon>
        <taxon>Ruthenibacterium</taxon>
    </lineage>
</organism>
<evidence type="ECO:0000259" key="7">
    <source>
        <dbReference type="Pfam" id="PF03553"/>
    </source>
</evidence>
<feature type="transmembrane region" description="Helical" evidence="6">
    <location>
        <begin position="6"/>
        <end position="23"/>
    </location>
</feature>
<evidence type="ECO:0000256" key="3">
    <source>
        <dbReference type="ARBA" id="ARBA00022692"/>
    </source>
</evidence>
<dbReference type="PANTHER" id="PTHR43478:SF1">
    <property type="entry name" value="NA+_H+ ANTIPORTER NHAC-LIKE C-TERMINAL DOMAIN-CONTAINING PROTEIN"/>
    <property type="match status" value="1"/>
</dbReference>
<comment type="caution">
    <text evidence="8">The sequence shown here is derived from an EMBL/GenBank/DDBJ whole genome shotgun (WGS) entry which is preliminary data.</text>
</comment>
<evidence type="ECO:0000256" key="5">
    <source>
        <dbReference type="ARBA" id="ARBA00023136"/>
    </source>
</evidence>
<dbReference type="RefSeq" id="WP_349215084.1">
    <property type="nucleotide sequence ID" value="NZ_JBBMFA010000062.1"/>
</dbReference>
<evidence type="ECO:0000256" key="6">
    <source>
        <dbReference type="SAM" id="Phobius"/>
    </source>
</evidence>
<evidence type="ECO:0000313" key="8">
    <source>
        <dbReference type="EMBL" id="MEQ2519651.1"/>
    </source>
</evidence>
<dbReference type="PANTHER" id="PTHR43478">
    <property type="entry name" value="NA+/H+ ANTIPORTER-RELATED"/>
    <property type="match status" value="1"/>
</dbReference>
<feature type="transmembrane region" description="Helical" evidence="6">
    <location>
        <begin position="482"/>
        <end position="501"/>
    </location>
</feature>
<dbReference type="Pfam" id="PF03553">
    <property type="entry name" value="Na_H_antiporter"/>
    <property type="match status" value="1"/>
</dbReference>
<accession>A0ABV1GCS4</accession>
<feature type="transmembrane region" description="Helical" evidence="6">
    <location>
        <begin position="30"/>
        <end position="48"/>
    </location>
</feature>
<feature type="transmembrane region" description="Helical" evidence="6">
    <location>
        <begin position="185"/>
        <end position="210"/>
    </location>
</feature>
<evidence type="ECO:0000256" key="2">
    <source>
        <dbReference type="ARBA" id="ARBA00022475"/>
    </source>
</evidence>
<feature type="transmembrane region" description="Helical" evidence="6">
    <location>
        <begin position="68"/>
        <end position="86"/>
    </location>
</feature>
<dbReference type="InterPro" id="IPR018461">
    <property type="entry name" value="Na/H_Antiport_NhaC-like_C"/>
</dbReference>
<keyword evidence="2" id="KW-1003">Cell membrane</keyword>